<dbReference type="EMBL" id="GDHF01006721">
    <property type="protein sequence ID" value="JAI45593.1"/>
    <property type="molecule type" value="Transcribed_RNA"/>
</dbReference>
<proteinExistence type="inferred from homology"/>
<comment type="similarity">
    <text evidence="2">Belongs to the Integrator subunit 10 family.</text>
</comment>
<dbReference type="PANTHER" id="PTHR16055">
    <property type="entry name" value="INTEGRATOR COMPLEX SUBUNIT 10"/>
    <property type="match status" value="1"/>
</dbReference>
<dbReference type="InterPro" id="IPR026164">
    <property type="entry name" value="Int_cplx_su10"/>
</dbReference>
<sequence>METITSEESYLVSQAQKLRSTDAASAKAWLITAKTLHPTSFDILFEAYKLEKDSKNFEEAAKCFSNITICRALNFQSQNAELWNEVNELTNALRAPENEITPAQEFYVKMFQHVSYDVQHKILLLTVNNAENSIHQCKLLLLILKRFPQAAITHSPRLLEMIADGMKQNPQKYQEMLVEEALPLIYHKTPELPPVLVCRLFTISLEYYIRQIIDDENKCDNTEIWKKIFQVLMLCGKILRWETFLPFNKTWGQNVYWDKLIEIVSISPAGSTQVLFYATTLFIYSLHCYIKNCYTQSEDAGINHVLVEGFTVDWKMEAPDVQSMEPPQISLTTPTSKDISKAFVHAAQCWQLLNTEQFQRDFSKLLLTLPLAAWISRFLFDLAIYFGHQEEAKKLMSEMIVTSSLVQNLQILSLNLLQGNLTLQGFECIVKIIDELPATQGHILEHLTLKVPRHMIFIPLTQKALIQYCTKAIINTLSRKLYEPNCPDQILGDLLVLLQLEYPRETLMAEQIFTLITSRRAFAYRLFTTYIITIDFIEEFLHIWHAHNEDFAFDLSPTQTGTSVCRVGTRGADKGAREDFRIIIKQQILRANEVLTTLMANFIQQEHMQLARNMFGVAVTDDVGFQ</sequence>
<evidence type="ECO:0000256" key="2">
    <source>
        <dbReference type="ARBA" id="ARBA00010391"/>
    </source>
</evidence>
<reference evidence="5" key="1">
    <citation type="submission" date="2015-06" db="EMBL/GenBank/DDBJ databases">
        <authorList>
            <person name="Hoefler B.C."/>
            <person name="Straight P.D."/>
        </authorList>
    </citation>
    <scope>NUCLEOTIDE SEQUENCE</scope>
</reference>
<accession>A0A0K8W338</accession>
<comment type="subcellular location">
    <subcellularLocation>
        <location evidence="1">Nucleus</location>
    </subcellularLocation>
</comment>
<dbReference type="OrthoDB" id="18145at2759"/>
<protein>
    <recommendedName>
        <fullName evidence="3">Integrator complex subunit 10</fullName>
    </recommendedName>
</protein>
<dbReference type="PANTHER" id="PTHR16055:SF2">
    <property type="entry name" value="INTEGRATOR COMPLEX SUBUNIT 10"/>
    <property type="match status" value="1"/>
</dbReference>
<evidence type="ECO:0000313" key="5">
    <source>
        <dbReference type="EMBL" id="JAI45593.1"/>
    </source>
</evidence>
<organism evidence="5">
    <name type="scientific">Bactrocera latifrons</name>
    <name type="common">Malaysian fruit fly</name>
    <name type="synonym">Chaetodacus latifrons</name>
    <dbReference type="NCBI Taxonomy" id="174628"/>
    <lineage>
        <taxon>Eukaryota</taxon>
        <taxon>Metazoa</taxon>
        <taxon>Ecdysozoa</taxon>
        <taxon>Arthropoda</taxon>
        <taxon>Hexapoda</taxon>
        <taxon>Insecta</taxon>
        <taxon>Pterygota</taxon>
        <taxon>Neoptera</taxon>
        <taxon>Endopterygota</taxon>
        <taxon>Diptera</taxon>
        <taxon>Brachycera</taxon>
        <taxon>Muscomorpha</taxon>
        <taxon>Tephritoidea</taxon>
        <taxon>Tephritidae</taxon>
        <taxon>Bactrocera</taxon>
        <taxon>Bactrocera</taxon>
    </lineage>
</organism>
<dbReference type="GO" id="GO:0016180">
    <property type="term" value="P:snRNA processing"/>
    <property type="evidence" value="ECO:0007669"/>
    <property type="project" value="InterPro"/>
</dbReference>
<evidence type="ECO:0000256" key="1">
    <source>
        <dbReference type="ARBA" id="ARBA00004123"/>
    </source>
</evidence>
<gene>
    <name evidence="5" type="primary">INTS10_0</name>
    <name evidence="5" type="ORF">c0_g2_i1</name>
</gene>
<evidence type="ECO:0000256" key="4">
    <source>
        <dbReference type="ARBA" id="ARBA00023242"/>
    </source>
</evidence>
<keyword evidence="4" id="KW-0539">Nucleus</keyword>
<name>A0A0K8W338_BACLA</name>
<dbReference type="GO" id="GO:0032039">
    <property type="term" value="C:integrator complex"/>
    <property type="evidence" value="ECO:0007669"/>
    <property type="project" value="InterPro"/>
</dbReference>
<dbReference type="Pfam" id="PF21045">
    <property type="entry name" value="INT10"/>
    <property type="match status" value="2"/>
</dbReference>
<evidence type="ECO:0000256" key="3">
    <source>
        <dbReference type="ARBA" id="ARBA00016811"/>
    </source>
</evidence>
<dbReference type="AlphaFoldDB" id="A0A0K8W338"/>